<organism evidence="2 3">
    <name type="scientific">Somion occarium</name>
    <dbReference type="NCBI Taxonomy" id="3059160"/>
    <lineage>
        <taxon>Eukaryota</taxon>
        <taxon>Fungi</taxon>
        <taxon>Dikarya</taxon>
        <taxon>Basidiomycota</taxon>
        <taxon>Agaricomycotina</taxon>
        <taxon>Agaricomycetes</taxon>
        <taxon>Polyporales</taxon>
        <taxon>Cerrenaceae</taxon>
        <taxon>Somion</taxon>
    </lineage>
</organism>
<dbReference type="SMART" id="SM00225">
    <property type="entry name" value="BTB"/>
    <property type="match status" value="1"/>
</dbReference>
<dbReference type="CDD" id="cd18186">
    <property type="entry name" value="BTB_POZ_ZBTB_KLHL-like"/>
    <property type="match status" value="1"/>
</dbReference>
<evidence type="ECO:0000313" key="2">
    <source>
        <dbReference type="EMBL" id="CAL1706770.1"/>
    </source>
</evidence>
<evidence type="ECO:0000313" key="3">
    <source>
        <dbReference type="Proteomes" id="UP001497453"/>
    </source>
</evidence>
<keyword evidence="3" id="KW-1185">Reference proteome</keyword>
<accession>A0ABP1DG14</accession>
<name>A0ABP1DG14_9APHY</name>
<sequence length="334" mass="37028">MSANDAAADTTGNEELKRLAENFQSDDADVIIRAGGVDFATYKFILSHASTIFKDMFTLPRNEAAQEGLPVVEVTEDAQTIHNLLSFLHYNTEDPDLSDLCAIHRILLASRKYDIAKLKTRIAKRLQAKAPENPARVFAIAYHAMLPDVVRIAAQHTLSVERSELILSFTPENHSISAEVFQNLIRYHTLCGEVAQAQLGAQQASNVCTGMPSDWSWFGCAECQPPTLECPGGSSLVRLRLQGSKKSRSLEVYPKKWWLDYLAYLGEKLKVQPASVDFADRDLLQRCSHVSSKCATCGPRAIPDLMKFAGLLEARVKSAVANVELKLDDNDFMI</sequence>
<dbReference type="EMBL" id="OZ037947">
    <property type="protein sequence ID" value="CAL1706770.1"/>
    <property type="molecule type" value="Genomic_DNA"/>
</dbReference>
<proteinExistence type="predicted"/>
<dbReference type="SUPFAM" id="SSF54695">
    <property type="entry name" value="POZ domain"/>
    <property type="match status" value="1"/>
</dbReference>
<gene>
    <name evidence="2" type="ORF">GFSPODELE1_LOCUS6033</name>
</gene>
<protein>
    <recommendedName>
        <fullName evidence="1">BTB domain-containing protein</fullName>
    </recommendedName>
</protein>
<dbReference type="Pfam" id="PF00651">
    <property type="entry name" value="BTB"/>
    <property type="match status" value="1"/>
</dbReference>
<dbReference type="InterPro" id="IPR011333">
    <property type="entry name" value="SKP1/BTB/POZ_sf"/>
</dbReference>
<dbReference type="PROSITE" id="PS50097">
    <property type="entry name" value="BTB"/>
    <property type="match status" value="1"/>
</dbReference>
<dbReference type="Gene3D" id="3.30.710.10">
    <property type="entry name" value="Potassium Channel Kv1.1, Chain A"/>
    <property type="match status" value="1"/>
</dbReference>
<reference evidence="3" key="1">
    <citation type="submission" date="2024-04" db="EMBL/GenBank/DDBJ databases">
        <authorList>
            <person name="Shaw F."/>
            <person name="Minotto A."/>
        </authorList>
    </citation>
    <scope>NUCLEOTIDE SEQUENCE [LARGE SCALE GENOMIC DNA]</scope>
</reference>
<dbReference type="InterPro" id="IPR000210">
    <property type="entry name" value="BTB/POZ_dom"/>
</dbReference>
<feature type="domain" description="BTB" evidence="1">
    <location>
        <begin position="28"/>
        <end position="89"/>
    </location>
</feature>
<dbReference type="Proteomes" id="UP001497453">
    <property type="component" value="Chromosome 4"/>
</dbReference>
<evidence type="ECO:0000259" key="1">
    <source>
        <dbReference type="PROSITE" id="PS50097"/>
    </source>
</evidence>